<keyword evidence="4" id="KW-0472">Membrane</keyword>
<feature type="region of interest" description="Disordered" evidence="3">
    <location>
        <begin position="161"/>
        <end position="204"/>
    </location>
</feature>
<evidence type="ECO:0000313" key="6">
    <source>
        <dbReference type="EMBL" id="OEJ73292.1"/>
    </source>
</evidence>
<gene>
    <name evidence="6" type="ORF">BH720_20605</name>
</gene>
<dbReference type="InterPro" id="IPR002477">
    <property type="entry name" value="Peptidoglycan-bd-like"/>
</dbReference>
<dbReference type="Gene3D" id="1.25.10.10">
    <property type="entry name" value="Leucine-rich Repeat Variant"/>
    <property type="match status" value="1"/>
</dbReference>
<dbReference type="InterPro" id="IPR036365">
    <property type="entry name" value="PGBD-like_sf"/>
</dbReference>
<keyword evidence="2" id="KW-0605">Phycobilisome</keyword>
<name>A0A1E5QF44_9CYAN</name>
<reference evidence="6" key="1">
    <citation type="submission" date="2016-09" db="EMBL/GenBank/DDBJ databases">
        <title>Draft genome of thermotolerant cyanobacterium Desertifilum sp. strain IPPAS B-1220.</title>
        <authorList>
            <person name="Sinetova M.A."/>
            <person name="Bolakhan K."/>
            <person name="Zayadan B.K."/>
            <person name="Mironov K.S."/>
            <person name="Ustinova V."/>
            <person name="Kupriyanova E.V."/>
            <person name="Sidorov R.A."/>
            <person name="Skrypnik A.N."/>
            <person name="Gogoleva N.E."/>
            <person name="Gogolev Y.V."/>
            <person name="Los D.A."/>
        </authorList>
    </citation>
    <scope>NUCLEOTIDE SEQUENCE [LARGE SCALE GENOMIC DNA]</scope>
    <source>
        <strain evidence="6">IPPAS B-1220</strain>
    </source>
</reference>
<evidence type="ECO:0000259" key="5">
    <source>
        <dbReference type="Pfam" id="PF01471"/>
    </source>
</evidence>
<feature type="compositionally biased region" description="Basic and acidic residues" evidence="3">
    <location>
        <begin position="369"/>
        <end position="379"/>
    </location>
</feature>
<dbReference type="SUPFAM" id="SSF48371">
    <property type="entry name" value="ARM repeat"/>
    <property type="match status" value="1"/>
</dbReference>
<protein>
    <recommendedName>
        <fullName evidence="5">Peptidoglycan binding-like domain-containing protein</fullName>
    </recommendedName>
</protein>
<comment type="caution">
    <text evidence="6">The sequence shown here is derived from an EMBL/GenBank/DDBJ whole genome shotgun (WGS) entry which is preliminary data.</text>
</comment>
<evidence type="ECO:0000256" key="3">
    <source>
        <dbReference type="SAM" id="MobiDB-lite"/>
    </source>
</evidence>
<feature type="region of interest" description="Disordered" evidence="3">
    <location>
        <begin position="1"/>
        <end position="29"/>
    </location>
</feature>
<feature type="region of interest" description="Disordered" evidence="3">
    <location>
        <begin position="356"/>
        <end position="379"/>
    </location>
</feature>
<keyword evidence="4" id="KW-1133">Transmembrane helix</keyword>
<feature type="region of interest" description="Disordered" evidence="3">
    <location>
        <begin position="87"/>
        <end position="106"/>
    </location>
</feature>
<dbReference type="GO" id="GO:0030089">
    <property type="term" value="C:phycobilisome"/>
    <property type="evidence" value="ECO:0007669"/>
    <property type="project" value="UniProtKB-KW"/>
</dbReference>
<dbReference type="InterPro" id="IPR011989">
    <property type="entry name" value="ARM-like"/>
</dbReference>
<keyword evidence="4" id="KW-0812">Transmembrane</keyword>
<accession>A0A1E5QF44</accession>
<dbReference type="InterPro" id="IPR036366">
    <property type="entry name" value="PGBDSf"/>
</dbReference>
<dbReference type="Pfam" id="PF01471">
    <property type="entry name" value="PG_binding_1"/>
    <property type="match status" value="1"/>
</dbReference>
<dbReference type="InterPro" id="IPR016024">
    <property type="entry name" value="ARM-type_fold"/>
</dbReference>
<evidence type="ECO:0000256" key="2">
    <source>
        <dbReference type="ARBA" id="ARBA00022738"/>
    </source>
</evidence>
<feature type="compositionally biased region" description="Polar residues" evidence="3">
    <location>
        <begin position="356"/>
        <end position="367"/>
    </location>
</feature>
<organism evidence="6">
    <name type="scientific">Desertifilum tharense IPPAS B-1220</name>
    <dbReference type="NCBI Taxonomy" id="1781255"/>
    <lineage>
        <taxon>Bacteria</taxon>
        <taxon>Bacillati</taxon>
        <taxon>Cyanobacteriota</taxon>
        <taxon>Cyanophyceae</taxon>
        <taxon>Desertifilales</taxon>
        <taxon>Desertifilaceae</taxon>
        <taxon>Desertifilum</taxon>
    </lineage>
</organism>
<dbReference type="STRING" id="1781255.BH720_20605"/>
<dbReference type="Pfam" id="PF13646">
    <property type="entry name" value="HEAT_2"/>
    <property type="match status" value="1"/>
</dbReference>
<sequence length="379" mass="42570">MAVQEEEKRRTQASNSVVSPLGPGSQGDRVRELQQGLQTLGYYAGAIDATYTESTLKAVSAFQQAQGLEVDGWVGQTTWDRLQRAQQPIVASSPSPSPRPQTQVKSQRRRNWVRWILIGAIAVTATGGFSLLLLKLLNRNRFEDEEEWEETEADEFLATAPPEGTMASDLPEKGEVQPPDSNGHHYSFFTPSEETPPPPTPDASLTPVEKVPIEETTRLAKINIVDELIQDLESPDRDRRRKAIWELGQRGASQATQPLVNLLLDSDSQQRSLILAALSEISIRTLKPMNRALAISLQDNNPEVRKNAIRDVTRLYELVTHVSQLMRYAAEDSDREVQETARWALNQLNRIRTTANSDQLPNWSDLENSMDRRSSDDEH</sequence>
<feature type="domain" description="Peptidoglycan binding-like" evidence="5">
    <location>
        <begin position="26"/>
        <end position="82"/>
    </location>
</feature>
<dbReference type="SUPFAM" id="SSF47090">
    <property type="entry name" value="PGBD-like"/>
    <property type="match status" value="1"/>
</dbReference>
<keyword evidence="1" id="KW-0042">Antenna complex</keyword>
<dbReference type="Gene3D" id="1.10.101.10">
    <property type="entry name" value="PGBD-like superfamily/PGBD"/>
    <property type="match status" value="1"/>
</dbReference>
<evidence type="ECO:0000256" key="4">
    <source>
        <dbReference type="SAM" id="Phobius"/>
    </source>
</evidence>
<proteinExistence type="predicted"/>
<feature type="compositionally biased region" description="Basic and acidic residues" evidence="3">
    <location>
        <begin position="1"/>
        <end position="10"/>
    </location>
</feature>
<evidence type="ECO:0000256" key="1">
    <source>
        <dbReference type="ARBA" id="ARBA00022549"/>
    </source>
</evidence>
<feature type="transmembrane region" description="Helical" evidence="4">
    <location>
        <begin position="112"/>
        <end position="134"/>
    </location>
</feature>
<dbReference type="EMBL" id="MJGC01000094">
    <property type="protein sequence ID" value="OEJ73292.1"/>
    <property type="molecule type" value="Genomic_DNA"/>
</dbReference>
<dbReference type="AlphaFoldDB" id="A0A1E5QF44"/>